<organism evidence="1 2">
    <name type="scientific">Emergomyces pasteurianus Ep9510</name>
    <dbReference type="NCBI Taxonomy" id="1447872"/>
    <lineage>
        <taxon>Eukaryota</taxon>
        <taxon>Fungi</taxon>
        <taxon>Dikarya</taxon>
        <taxon>Ascomycota</taxon>
        <taxon>Pezizomycotina</taxon>
        <taxon>Eurotiomycetes</taxon>
        <taxon>Eurotiomycetidae</taxon>
        <taxon>Onygenales</taxon>
        <taxon>Ajellomycetaceae</taxon>
        <taxon>Emergomyces</taxon>
    </lineage>
</organism>
<reference evidence="1 2" key="1">
    <citation type="submission" date="2015-07" db="EMBL/GenBank/DDBJ databases">
        <title>Emmonsia species relationships and genome sequence.</title>
        <authorList>
            <consortium name="The Broad Institute Genomics Platform"/>
            <person name="Cuomo C.A."/>
            <person name="Munoz J.F."/>
            <person name="Imamovic A."/>
            <person name="Priest M.E."/>
            <person name="Young S."/>
            <person name="Clay O.K."/>
            <person name="McEwen J.G."/>
        </authorList>
    </citation>
    <scope>NUCLEOTIDE SEQUENCE [LARGE SCALE GENOMIC DNA]</scope>
    <source>
        <strain evidence="1 2">UAMH 9510</strain>
    </source>
</reference>
<comment type="caution">
    <text evidence="1">The sequence shown here is derived from an EMBL/GenBank/DDBJ whole genome shotgun (WGS) entry which is preliminary data.</text>
</comment>
<dbReference type="Proteomes" id="UP000182235">
    <property type="component" value="Unassembled WGS sequence"/>
</dbReference>
<dbReference type="EMBL" id="LGRN01000075">
    <property type="protein sequence ID" value="OJD17233.1"/>
    <property type="molecule type" value="Genomic_DNA"/>
</dbReference>
<dbReference type="SUPFAM" id="SSF56112">
    <property type="entry name" value="Protein kinase-like (PK-like)"/>
    <property type="match status" value="1"/>
</dbReference>
<evidence type="ECO:0008006" key="3">
    <source>
        <dbReference type="Google" id="ProtNLM"/>
    </source>
</evidence>
<evidence type="ECO:0000313" key="1">
    <source>
        <dbReference type="EMBL" id="OJD17233.1"/>
    </source>
</evidence>
<dbReference type="OrthoDB" id="4207260at2759"/>
<dbReference type="VEuPathDB" id="FungiDB:AJ78_02670"/>
<evidence type="ECO:0000313" key="2">
    <source>
        <dbReference type="Proteomes" id="UP000182235"/>
    </source>
</evidence>
<accession>A0A1J9PLC2</accession>
<sequence>MAAITAMRTIFPLFLQRGHRRGPFCFHLTDLHQSNILVDENSHITYLIDLEWACSLPIDMIAPPYWLLGGRLDELNPENYDETRKEFMSILLAEEPRMQACAVNQNDIPQLSDVINRS</sequence>
<protein>
    <recommendedName>
        <fullName evidence="3">Aminoglycoside phosphotransferase domain-containing protein</fullName>
    </recommendedName>
</protein>
<dbReference type="STRING" id="1447872.A0A1J9PLC2"/>
<name>A0A1J9PLC2_9EURO</name>
<proteinExistence type="predicted"/>
<gene>
    <name evidence="1" type="ORF">AJ78_02670</name>
</gene>
<dbReference type="InterPro" id="IPR011009">
    <property type="entry name" value="Kinase-like_dom_sf"/>
</dbReference>
<keyword evidence="2" id="KW-1185">Reference proteome</keyword>
<dbReference type="AlphaFoldDB" id="A0A1J9PLC2"/>